<dbReference type="AlphaFoldDB" id="A0A317QP91"/>
<sequence length="452" mass="50561">MARWEKRKRVELQAKLRTITAEQEHWLALSAARHPMEKHNSQVRSVTAYLRPMVDLLTEDVAHSADLSATWRELERQVLDVHQVWGFFRDKWALRRLEEYSRYLVLADEFAWACYEPAQLHAVAGGTVGMEAVREPPLVYLGPVDGPMTLARGDSIATEIPPESLQSRTARALIRRLPLPVVAVPWYQLRHLPEALIIGHEVGHAVLVDFVGLDTVQQVVDRRAAELGQCMARRDAWCAWAEESFADVYGVLCGGPAYLDTLEDFLPAESPELATGDDAYPPRLLRLALAAGALEAARCEQAAEQVRASWAMDDIPVAEVDGYGIAVEMGRALVHGPYPGFGTRGDRQLRLDDVITCTAQCDTGRQPQRLLKKWKPKTKDIRTLLAVAAEAFRSDPDSFVHPVVQDNILERAALIQQPGTRYRAQVDRKGAVGADLTLVSELYQILIRDQDR</sequence>
<evidence type="ECO:0000313" key="1">
    <source>
        <dbReference type="EMBL" id="PWW25192.1"/>
    </source>
</evidence>
<keyword evidence="2" id="KW-1185">Reference proteome</keyword>
<dbReference type="EMBL" id="QGTX01000001">
    <property type="protein sequence ID" value="PWW25192.1"/>
    <property type="molecule type" value="Genomic_DNA"/>
</dbReference>
<name>A0A317QP91_9ACTN</name>
<protein>
    <submittedName>
        <fullName evidence="1">Uncharacterized protein</fullName>
    </submittedName>
</protein>
<organism evidence="1 2">
    <name type="scientific">Geodermatophilus normandii</name>
    <dbReference type="NCBI Taxonomy" id="1137989"/>
    <lineage>
        <taxon>Bacteria</taxon>
        <taxon>Bacillati</taxon>
        <taxon>Actinomycetota</taxon>
        <taxon>Actinomycetes</taxon>
        <taxon>Geodermatophilales</taxon>
        <taxon>Geodermatophilaceae</taxon>
        <taxon>Geodermatophilus</taxon>
    </lineage>
</organism>
<proteinExistence type="predicted"/>
<dbReference type="Proteomes" id="UP000246661">
    <property type="component" value="Unassembled WGS sequence"/>
</dbReference>
<reference evidence="2" key="1">
    <citation type="submission" date="2018-05" db="EMBL/GenBank/DDBJ databases">
        <authorList>
            <person name="Klenk H.-P."/>
            <person name="Huntemann M."/>
            <person name="Clum A."/>
            <person name="Pillay M."/>
            <person name="Palaniappan K."/>
            <person name="Varghese N."/>
            <person name="Mikhailova N."/>
            <person name="Stamatis D."/>
            <person name="Reddy T."/>
            <person name="Daum C."/>
            <person name="Shapiro N."/>
            <person name="Ivanova N."/>
            <person name="Kyrpides N."/>
            <person name="Woyke T."/>
        </authorList>
    </citation>
    <scope>NUCLEOTIDE SEQUENCE [LARGE SCALE GENOMIC DNA]</scope>
    <source>
        <strain evidence="2">DSM 45417</strain>
    </source>
</reference>
<comment type="caution">
    <text evidence="1">The sequence shown here is derived from an EMBL/GenBank/DDBJ whole genome shotgun (WGS) entry which is preliminary data.</text>
</comment>
<accession>A0A317QP91</accession>
<evidence type="ECO:0000313" key="2">
    <source>
        <dbReference type="Proteomes" id="UP000246661"/>
    </source>
</evidence>
<dbReference type="RefSeq" id="WP_110007199.1">
    <property type="nucleotide sequence ID" value="NZ_QGTX01000001.1"/>
</dbReference>
<gene>
    <name evidence="1" type="ORF">JD79_04390</name>
</gene>
<dbReference type="OrthoDB" id="4115736at2"/>